<evidence type="ECO:0000313" key="4">
    <source>
        <dbReference type="Proteomes" id="UP000283644"/>
    </source>
</evidence>
<feature type="chain" id="PRO_5019197087" evidence="2">
    <location>
        <begin position="20"/>
        <end position="211"/>
    </location>
</feature>
<protein>
    <submittedName>
        <fullName evidence="3">Uncharacterized protein</fullName>
    </submittedName>
</protein>
<reference evidence="3 4" key="1">
    <citation type="submission" date="2018-09" db="EMBL/GenBank/DDBJ databases">
        <title>Genome sequencing of Nocardioides immobilis CCTCC AB 2017083 for comparison to Nocardioides silvaticus.</title>
        <authorList>
            <person name="Li C."/>
            <person name="Wang G."/>
        </authorList>
    </citation>
    <scope>NUCLEOTIDE SEQUENCE [LARGE SCALE GENOMIC DNA]</scope>
    <source>
        <strain evidence="3 4">CCTCC AB 2017083</strain>
    </source>
</reference>
<feature type="compositionally biased region" description="Polar residues" evidence="1">
    <location>
        <begin position="66"/>
        <end position="78"/>
    </location>
</feature>
<keyword evidence="2" id="KW-0732">Signal</keyword>
<dbReference type="Proteomes" id="UP000283644">
    <property type="component" value="Unassembled WGS sequence"/>
</dbReference>
<accession>A0A417XWE3</accession>
<sequence length="211" mass="21994">MLRVVRLACCIVVLMLVSAAGCDDEPRRPKGGTAPSGPSASSASVTPTDVTTVPTSSPVSSDPATRSSQIATRTGFTITHNGQPIDTAGLRALGWTINAVLGTAQWSDPALGSMSVTWEIPDERAVSGFDASFWGDVTAQNLAMNPTMSTSVFTGGPVEATAYSTGGRKAETPTKRLVVTVPEQPVGTTATVSMNLGWPQPVLITYNYTYV</sequence>
<dbReference type="RefSeq" id="WP_118927820.1">
    <property type="nucleotide sequence ID" value="NZ_QXGH01000031.1"/>
</dbReference>
<organism evidence="3 4">
    <name type="scientific">Nocardioides immobilis</name>
    <dbReference type="NCBI Taxonomy" id="2049295"/>
    <lineage>
        <taxon>Bacteria</taxon>
        <taxon>Bacillati</taxon>
        <taxon>Actinomycetota</taxon>
        <taxon>Actinomycetes</taxon>
        <taxon>Propionibacteriales</taxon>
        <taxon>Nocardioidaceae</taxon>
        <taxon>Nocardioides</taxon>
    </lineage>
</organism>
<evidence type="ECO:0000313" key="3">
    <source>
        <dbReference type="EMBL" id="RHW24591.1"/>
    </source>
</evidence>
<evidence type="ECO:0000256" key="2">
    <source>
        <dbReference type="SAM" id="SignalP"/>
    </source>
</evidence>
<gene>
    <name evidence="3" type="ORF">D0Z08_24045</name>
</gene>
<feature type="signal peptide" evidence="2">
    <location>
        <begin position="1"/>
        <end position="19"/>
    </location>
</feature>
<evidence type="ECO:0000256" key="1">
    <source>
        <dbReference type="SAM" id="MobiDB-lite"/>
    </source>
</evidence>
<feature type="region of interest" description="Disordered" evidence="1">
    <location>
        <begin position="23"/>
        <end position="78"/>
    </location>
</feature>
<keyword evidence="4" id="KW-1185">Reference proteome</keyword>
<dbReference type="EMBL" id="QXGH01000031">
    <property type="protein sequence ID" value="RHW24591.1"/>
    <property type="molecule type" value="Genomic_DNA"/>
</dbReference>
<dbReference type="PROSITE" id="PS51257">
    <property type="entry name" value="PROKAR_LIPOPROTEIN"/>
    <property type="match status" value="1"/>
</dbReference>
<name>A0A417XWE3_9ACTN</name>
<proteinExistence type="predicted"/>
<feature type="compositionally biased region" description="Low complexity" evidence="1">
    <location>
        <begin position="32"/>
        <end position="65"/>
    </location>
</feature>
<comment type="caution">
    <text evidence="3">The sequence shown here is derived from an EMBL/GenBank/DDBJ whole genome shotgun (WGS) entry which is preliminary data.</text>
</comment>
<dbReference type="AlphaFoldDB" id="A0A417XWE3"/>